<dbReference type="Proteomes" id="UP000596742">
    <property type="component" value="Unassembled WGS sequence"/>
</dbReference>
<dbReference type="Gene3D" id="3.10.10.10">
    <property type="entry name" value="HIV Type 1 Reverse Transcriptase, subunit A, domain 1"/>
    <property type="match status" value="1"/>
</dbReference>
<dbReference type="PANTHER" id="PTHR37984:SF5">
    <property type="entry name" value="PROTEIN NYNRIN-LIKE"/>
    <property type="match status" value="1"/>
</dbReference>
<dbReference type="InterPro" id="IPR043502">
    <property type="entry name" value="DNA/RNA_pol_sf"/>
</dbReference>
<dbReference type="Gene3D" id="2.40.70.10">
    <property type="entry name" value="Acid Proteases"/>
    <property type="match status" value="1"/>
</dbReference>
<dbReference type="Gene3D" id="3.30.70.270">
    <property type="match status" value="2"/>
</dbReference>
<reference evidence="7" key="1">
    <citation type="submission" date="2018-11" db="EMBL/GenBank/DDBJ databases">
        <authorList>
            <person name="Alioto T."/>
            <person name="Alioto T."/>
        </authorList>
    </citation>
    <scope>NUCLEOTIDE SEQUENCE</scope>
</reference>
<comment type="caution">
    <text evidence="7">The sequence shown here is derived from an EMBL/GenBank/DDBJ whole genome shotgun (WGS) entry which is preliminary data.</text>
</comment>
<evidence type="ECO:0000256" key="5">
    <source>
        <dbReference type="SAM" id="MobiDB-lite"/>
    </source>
</evidence>
<dbReference type="CDD" id="cd00303">
    <property type="entry name" value="retropepsin_like"/>
    <property type="match status" value="1"/>
</dbReference>
<evidence type="ECO:0000256" key="3">
    <source>
        <dbReference type="ARBA" id="ARBA00022722"/>
    </source>
</evidence>
<keyword evidence="4" id="KW-0255">Endonuclease</keyword>
<evidence type="ECO:0000256" key="1">
    <source>
        <dbReference type="ARBA" id="ARBA00022679"/>
    </source>
</evidence>
<dbReference type="SUPFAM" id="SSF56672">
    <property type="entry name" value="DNA/RNA polymerases"/>
    <property type="match status" value="1"/>
</dbReference>
<dbReference type="Pfam" id="PF00078">
    <property type="entry name" value="RVT_1"/>
    <property type="match status" value="1"/>
</dbReference>
<dbReference type="PANTHER" id="PTHR37984">
    <property type="entry name" value="PROTEIN CBG26694"/>
    <property type="match status" value="1"/>
</dbReference>
<evidence type="ECO:0000259" key="6">
    <source>
        <dbReference type="PROSITE" id="PS50878"/>
    </source>
</evidence>
<name>A0A8B6E7Y0_MYTGA</name>
<dbReference type="SUPFAM" id="SSF50630">
    <property type="entry name" value="Acid proteases"/>
    <property type="match status" value="1"/>
</dbReference>
<dbReference type="CDD" id="cd01647">
    <property type="entry name" value="RT_LTR"/>
    <property type="match status" value="1"/>
</dbReference>
<protein>
    <recommendedName>
        <fullName evidence="6">Reverse transcriptase domain-containing protein</fullName>
    </recommendedName>
</protein>
<keyword evidence="8" id="KW-1185">Reference proteome</keyword>
<sequence>MNTELGESTIVELALNGLLPHLKASVTQSDPKTYNELRQAIDIAINVTECHNHSVPSTKVNNVPQVPATTENPATASGTTDINSLLSSFIDSMKTVVRQEVMALTPNRIIEKKDSSHKCHVEVVGYAPIQKLGRHFSGDKKGYAKRQTNNSPIPKKSTSLRIKKKKTPGVFQLVTLNVNKIQIEVYGKSISCLVDTGAAISCCSKNLLNFLGIGKDKLQNSNLKDAMGVGGNVLPILGVISLPLVIGNNSYWNDFYVFENVQQSILLGNDFLLPNKVDILNSVGSVFFPDKENNTINTLELNSGLARTVSGTTIPPFHQADIPVTISNVRNQVALLEPLPSLPEKSLAGAKCCVSLYETNKSILRVMNPTKDAIYLPANYVVASVSALHPEMVLPMSTSCHQSPPKIPTQNEKCEEEYLDFDLNNADLSSEQKQLLKCFLNRNRQVFAKDLSELGHTHLYNHVIDTGNALPIKKRFYRQSPQVLADMNRQIDQMLEYDIIEESDSEWQSPVVMCKKKSGELRFCVDYRAVNKISRPKFFPLPRLEDVFDAIGQADANIFSTLDLLSGYWQCGLDPETAHKAAFVTPSGVYQWKRLPFGLASAPSSFQHLLTQVLRNLNYKIALVYVDDILIFSKSFEEHLNHLQLVFDRLISAGLTLKPSKCLFARPEVIYLGHKISKKGVQADISKVEAVESFPVPKTEKNVRSFLGLTNYYRKFIKGYSHLSTPLNRLLRKDVPFE</sequence>
<keyword evidence="4" id="KW-0378">Hydrolase</keyword>
<dbReference type="InterPro" id="IPR043128">
    <property type="entry name" value="Rev_trsase/Diguanyl_cyclase"/>
</dbReference>
<accession>A0A8B6E7Y0</accession>
<proteinExistence type="predicted"/>
<evidence type="ECO:0000313" key="8">
    <source>
        <dbReference type="Proteomes" id="UP000596742"/>
    </source>
</evidence>
<gene>
    <name evidence="7" type="ORF">MGAL_10B061547</name>
</gene>
<dbReference type="PROSITE" id="PS50878">
    <property type="entry name" value="RT_POL"/>
    <property type="match status" value="1"/>
</dbReference>
<dbReference type="AlphaFoldDB" id="A0A8B6E7Y0"/>
<organism evidence="7 8">
    <name type="scientific">Mytilus galloprovincialis</name>
    <name type="common">Mediterranean mussel</name>
    <dbReference type="NCBI Taxonomy" id="29158"/>
    <lineage>
        <taxon>Eukaryota</taxon>
        <taxon>Metazoa</taxon>
        <taxon>Spiralia</taxon>
        <taxon>Lophotrochozoa</taxon>
        <taxon>Mollusca</taxon>
        <taxon>Bivalvia</taxon>
        <taxon>Autobranchia</taxon>
        <taxon>Pteriomorphia</taxon>
        <taxon>Mytilida</taxon>
        <taxon>Mytiloidea</taxon>
        <taxon>Mytilidae</taxon>
        <taxon>Mytilinae</taxon>
        <taxon>Mytilus</taxon>
    </lineage>
</organism>
<keyword evidence="1" id="KW-0808">Transferase</keyword>
<keyword evidence="3" id="KW-0540">Nuclease</keyword>
<evidence type="ECO:0000256" key="2">
    <source>
        <dbReference type="ARBA" id="ARBA00022695"/>
    </source>
</evidence>
<dbReference type="GO" id="GO:0016779">
    <property type="term" value="F:nucleotidyltransferase activity"/>
    <property type="evidence" value="ECO:0007669"/>
    <property type="project" value="UniProtKB-KW"/>
</dbReference>
<dbReference type="EMBL" id="UYJE01004760">
    <property type="protein sequence ID" value="VDI31060.1"/>
    <property type="molecule type" value="Genomic_DNA"/>
</dbReference>
<evidence type="ECO:0000313" key="7">
    <source>
        <dbReference type="EMBL" id="VDI31060.1"/>
    </source>
</evidence>
<feature type="region of interest" description="Disordered" evidence="5">
    <location>
        <begin position="56"/>
        <end position="77"/>
    </location>
</feature>
<dbReference type="InterPro" id="IPR021109">
    <property type="entry name" value="Peptidase_aspartic_dom_sf"/>
</dbReference>
<keyword evidence="2" id="KW-0548">Nucleotidyltransferase</keyword>
<evidence type="ECO:0000256" key="4">
    <source>
        <dbReference type="ARBA" id="ARBA00022759"/>
    </source>
</evidence>
<dbReference type="InterPro" id="IPR000477">
    <property type="entry name" value="RT_dom"/>
</dbReference>
<dbReference type="GO" id="GO:0004519">
    <property type="term" value="F:endonuclease activity"/>
    <property type="evidence" value="ECO:0007669"/>
    <property type="project" value="UniProtKB-KW"/>
</dbReference>
<feature type="domain" description="Reverse transcriptase" evidence="6">
    <location>
        <begin position="495"/>
        <end position="676"/>
    </location>
</feature>
<dbReference type="InterPro" id="IPR050951">
    <property type="entry name" value="Retrovirus_Pol_polyprotein"/>
</dbReference>
<dbReference type="OrthoDB" id="10064731at2759"/>